<evidence type="ECO:0000256" key="1">
    <source>
        <dbReference type="SAM" id="MobiDB-lite"/>
    </source>
</evidence>
<feature type="compositionally biased region" description="Low complexity" evidence="1">
    <location>
        <begin position="61"/>
        <end position="71"/>
    </location>
</feature>
<feature type="signal peptide" evidence="2">
    <location>
        <begin position="1"/>
        <end position="35"/>
    </location>
</feature>
<evidence type="ECO:0000313" key="3">
    <source>
        <dbReference type="EMBL" id="GEL95612.1"/>
    </source>
</evidence>
<evidence type="ECO:0000256" key="2">
    <source>
        <dbReference type="SAM" id="SignalP"/>
    </source>
</evidence>
<dbReference type="EMBL" id="BJWG01000010">
    <property type="protein sequence ID" value="GEL95612.1"/>
    <property type="molecule type" value="Genomic_DNA"/>
</dbReference>
<evidence type="ECO:0000313" key="4">
    <source>
        <dbReference type="Proteomes" id="UP000321720"/>
    </source>
</evidence>
<comment type="caution">
    <text evidence="3">The sequence shown here is derived from an EMBL/GenBank/DDBJ whole genome shotgun (WGS) entry which is preliminary data.</text>
</comment>
<keyword evidence="4" id="KW-1185">Reference proteome</keyword>
<dbReference type="Proteomes" id="UP000321720">
    <property type="component" value="Unassembled WGS sequence"/>
</dbReference>
<dbReference type="RefSeq" id="WP_186812679.1">
    <property type="nucleotide sequence ID" value="NZ_BJWG01000010.1"/>
</dbReference>
<protein>
    <recommendedName>
        <fullName evidence="5">Htaa domain-containing protein</fullName>
    </recommendedName>
</protein>
<accession>A0A511JCA8</accession>
<proteinExistence type="predicted"/>
<name>A0A511JCA8_9CELL</name>
<keyword evidence="2" id="KW-0732">Signal</keyword>
<sequence>MFGSREVRRRRRVTAVLTALIVVGAGLAASGPATGADKQPVTFGELTWGFLPALRADVTATPGGTITPGRGTRFDSTVPGTASTRPIVFRQDLFHDYADSSITGADLELDATAS</sequence>
<evidence type="ECO:0008006" key="5">
    <source>
        <dbReference type="Google" id="ProtNLM"/>
    </source>
</evidence>
<reference evidence="3 4" key="1">
    <citation type="submission" date="2019-07" db="EMBL/GenBank/DDBJ databases">
        <title>Whole genome shotgun sequence of Cellulomonas composti NBRC 100758.</title>
        <authorList>
            <person name="Hosoyama A."/>
            <person name="Uohara A."/>
            <person name="Ohji S."/>
            <person name="Ichikawa N."/>
        </authorList>
    </citation>
    <scope>NUCLEOTIDE SEQUENCE [LARGE SCALE GENOMIC DNA]</scope>
    <source>
        <strain evidence="3 4">NBRC 100758</strain>
    </source>
</reference>
<feature type="region of interest" description="Disordered" evidence="1">
    <location>
        <begin position="61"/>
        <end position="81"/>
    </location>
</feature>
<organism evidence="3 4">
    <name type="scientific">Cellulomonas composti</name>
    <dbReference type="NCBI Taxonomy" id="266130"/>
    <lineage>
        <taxon>Bacteria</taxon>
        <taxon>Bacillati</taxon>
        <taxon>Actinomycetota</taxon>
        <taxon>Actinomycetes</taxon>
        <taxon>Micrococcales</taxon>
        <taxon>Cellulomonadaceae</taxon>
        <taxon>Cellulomonas</taxon>
    </lineage>
</organism>
<dbReference type="AlphaFoldDB" id="A0A511JCA8"/>
<gene>
    <name evidence="3" type="ORF">CCO02nite_22700</name>
</gene>
<feature type="chain" id="PRO_5021699343" description="Htaa domain-containing protein" evidence="2">
    <location>
        <begin position="36"/>
        <end position="114"/>
    </location>
</feature>